<evidence type="ECO:0000256" key="1">
    <source>
        <dbReference type="SAM" id="MobiDB-lite"/>
    </source>
</evidence>
<evidence type="ECO:0000313" key="3">
    <source>
        <dbReference type="Proteomes" id="UP000032142"/>
    </source>
</evidence>
<reference evidence="3" key="1">
    <citation type="submission" date="2014-09" db="EMBL/GenBank/DDBJ databases">
        <authorList>
            <person name="Mudge J."/>
            <person name="Ramaraj T."/>
            <person name="Lindquist I.E."/>
            <person name="Bharti A.K."/>
            <person name="Sundararajan A."/>
            <person name="Cameron C.T."/>
            <person name="Woodward J.E."/>
            <person name="May G.D."/>
            <person name="Brubaker C."/>
            <person name="Broadhvest J."/>
            <person name="Wilkins T.A."/>
        </authorList>
    </citation>
    <scope>NUCLEOTIDE SEQUENCE</scope>
    <source>
        <strain evidence="3">cv. AKA8401</strain>
    </source>
</reference>
<protein>
    <submittedName>
        <fullName evidence="2">Fructose-1,6-bisphosphatase class 1</fullName>
    </submittedName>
</protein>
<dbReference type="EMBL" id="JRRC01178854">
    <property type="protein sequence ID" value="KHG01233.1"/>
    <property type="molecule type" value="Genomic_DNA"/>
</dbReference>
<feature type="compositionally biased region" description="Basic residues" evidence="1">
    <location>
        <begin position="1"/>
        <end position="12"/>
    </location>
</feature>
<feature type="region of interest" description="Disordered" evidence="1">
    <location>
        <begin position="1"/>
        <end position="49"/>
    </location>
</feature>
<accession>A0A0B0MGG2</accession>
<proteinExistence type="predicted"/>
<feature type="compositionally biased region" description="Gly residues" evidence="1">
    <location>
        <begin position="162"/>
        <end position="174"/>
    </location>
</feature>
<keyword evidence="3" id="KW-1185">Reference proteome</keyword>
<evidence type="ECO:0000313" key="2">
    <source>
        <dbReference type="EMBL" id="KHG01233.1"/>
    </source>
</evidence>
<dbReference type="Proteomes" id="UP000032142">
    <property type="component" value="Unassembled WGS sequence"/>
</dbReference>
<sequence>MSTRVARGRGRGRGQDSARARSLSSGHMPAVDAPVPPATGVESHDRGAGDDALSQAMLRVLERVAGASTAPNMAKYWLEATKRIMDDLDCSIEQKLKGAVSLARVEEPVRAVPANVVRPQVCRDCGKGLSIENRSDSNCRTEGCSTVRGGLQPPRGHRQGREGNGNGRGRGAPGRGVENVEARQPALVYAARHREEGDALDVITVGYRY</sequence>
<dbReference type="AlphaFoldDB" id="A0A0B0MGG2"/>
<comment type="caution">
    <text evidence="2">The sequence shown here is derived from an EMBL/GenBank/DDBJ whole genome shotgun (WGS) entry which is preliminary data.</text>
</comment>
<name>A0A0B0MGG2_GOSAR</name>
<gene>
    <name evidence="2" type="ORF">F383_23084</name>
</gene>
<feature type="region of interest" description="Disordered" evidence="1">
    <location>
        <begin position="142"/>
        <end position="180"/>
    </location>
</feature>
<organism evidence="2 3">
    <name type="scientific">Gossypium arboreum</name>
    <name type="common">Tree cotton</name>
    <name type="synonym">Gossypium nanking</name>
    <dbReference type="NCBI Taxonomy" id="29729"/>
    <lineage>
        <taxon>Eukaryota</taxon>
        <taxon>Viridiplantae</taxon>
        <taxon>Streptophyta</taxon>
        <taxon>Embryophyta</taxon>
        <taxon>Tracheophyta</taxon>
        <taxon>Spermatophyta</taxon>
        <taxon>Magnoliopsida</taxon>
        <taxon>eudicotyledons</taxon>
        <taxon>Gunneridae</taxon>
        <taxon>Pentapetalae</taxon>
        <taxon>rosids</taxon>
        <taxon>malvids</taxon>
        <taxon>Malvales</taxon>
        <taxon>Malvaceae</taxon>
        <taxon>Malvoideae</taxon>
        <taxon>Gossypium</taxon>
    </lineage>
</organism>